<reference evidence="13 14" key="1">
    <citation type="journal article" date="2016" name="Nat. Commun.">
        <title>Extremotolerant tardigrade genome and improved radiotolerance of human cultured cells by tardigrade-unique protein.</title>
        <authorList>
            <person name="Hashimoto T."/>
            <person name="Horikawa D.D."/>
            <person name="Saito Y."/>
            <person name="Kuwahara H."/>
            <person name="Kozuka-Hata H."/>
            <person name="Shin-I T."/>
            <person name="Minakuchi Y."/>
            <person name="Ohishi K."/>
            <person name="Motoyama A."/>
            <person name="Aizu T."/>
            <person name="Enomoto A."/>
            <person name="Kondo K."/>
            <person name="Tanaka S."/>
            <person name="Hara Y."/>
            <person name="Koshikawa S."/>
            <person name="Sagara H."/>
            <person name="Miura T."/>
            <person name="Yokobori S."/>
            <person name="Miyagawa K."/>
            <person name="Suzuki Y."/>
            <person name="Kubo T."/>
            <person name="Oyama M."/>
            <person name="Kohara Y."/>
            <person name="Fujiyama A."/>
            <person name="Arakawa K."/>
            <person name="Katayama T."/>
            <person name="Toyoda A."/>
            <person name="Kunieda T."/>
        </authorList>
    </citation>
    <scope>NUCLEOTIDE SEQUENCE [LARGE SCALE GENOMIC DNA]</scope>
    <source>
        <strain evidence="13 14">YOKOZUNA-1</strain>
    </source>
</reference>
<dbReference type="Gene3D" id="4.10.1240.10">
    <property type="entry name" value="GPCR, family 2, extracellular hormone receptor domain"/>
    <property type="match status" value="1"/>
</dbReference>
<sequence length="493" mass="55199">MAHIAAVDLCDGKNNSCHDSLEPDLELSQMCSELYAEATKRLVNDGETFCPADMNIASCWPPVSAGSFALVPCLKELNGISYVYTTNATASRECYANGSWSSFNNYSDCIDHRLAVDTGAELDGNQLANALNLLTTILHYCGYSLSTASCLLALLIYLRFRSLCSLRNVIHLNLIMTYVLSAIAWVVMTLHMDDLPVDPNQADVVTVVPPVLRGMIIAFTYCDMTTFFWALCEGIFMTCILFRPHKLEQLTYWPFAVLGWVVPVIITSTWAVVKIFFDDHADWLKVLSGYNYIFIAPILTVLAINLVLLITALHTILQKISRRPSSTRNSRNSTNATASSQVGRGVRSFLILMPLLGLTYLLVIVQPSERGTTRTVFQLITAVLVSSQGFFVSVMYCFCNRQVRGILKFHCHRKLSALGCYETSRQREGDHLEADLSSFTRNLDVRNFRGNSNEYQYLLNVKKALRRNGPPMDAESIRLSRMNSKNQIPVVMV</sequence>
<dbReference type="SUPFAM" id="SSF111418">
    <property type="entry name" value="Hormone receptor domain"/>
    <property type="match status" value="1"/>
</dbReference>
<keyword evidence="4 10" id="KW-0812">Transmembrane</keyword>
<feature type="domain" description="G-protein coupled receptors family 2 profile 2" evidence="12">
    <location>
        <begin position="135"/>
        <end position="400"/>
    </location>
</feature>
<dbReference type="Pfam" id="PF00002">
    <property type="entry name" value="7tm_2"/>
    <property type="match status" value="1"/>
</dbReference>
<evidence type="ECO:0000256" key="2">
    <source>
        <dbReference type="ARBA" id="ARBA00005314"/>
    </source>
</evidence>
<dbReference type="InterPro" id="IPR036445">
    <property type="entry name" value="GPCR_2_extracell_dom_sf"/>
</dbReference>
<dbReference type="Gene3D" id="1.20.1070.10">
    <property type="entry name" value="Rhodopsin 7-helix transmembrane proteins"/>
    <property type="match status" value="1"/>
</dbReference>
<evidence type="ECO:0000256" key="6">
    <source>
        <dbReference type="ARBA" id="ARBA00023040"/>
    </source>
</evidence>
<comment type="subcellular location">
    <subcellularLocation>
        <location evidence="1">Cell membrane</location>
        <topology evidence="1">Multi-pass membrane protein</topology>
    </subcellularLocation>
</comment>
<evidence type="ECO:0000256" key="4">
    <source>
        <dbReference type="ARBA" id="ARBA00022692"/>
    </source>
</evidence>
<protein>
    <recommendedName>
        <fullName evidence="15">G-protein coupled receptors family 2 profile 2 domain-containing protein</fullName>
    </recommendedName>
</protein>
<dbReference type="InterPro" id="IPR050332">
    <property type="entry name" value="GPCR_2"/>
</dbReference>
<dbReference type="SMART" id="SM00008">
    <property type="entry name" value="HormR"/>
    <property type="match status" value="1"/>
</dbReference>
<feature type="domain" description="G-protein coupled receptors family 2 profile 1" evidence="11">
    <location>
        <begin position="30"/>
        <end position="109"/>
    </location>
</feature>
<organism evidence="13 14">
    <name type="scientific">Ramazzottius varieornatus</name>
    <name type="common">Water bear</name>
    <name type="synonym">Tardigrade</name>
    <dbReference type="NCBI Taxonomy" id="947166"/>
    <lineage>
        <taxon>Eukaryota</taxon>
        <taxon>Metazoa</taxon>
        <taxon>Ecdysozoa</taxon>
        <taxon>Tardigrada</taxon>
        <taxon>Eutardigrada</taxon>
        <taxon>Parachela</taxon>
        <taxon>Hypsibioidea</taxon>
        <taxon>Ramazzottiidae</taxon>
        <taxon>Ramazzottius</taxon>
    </lineage>
</organism>
<name>A0A1D1VYY1_RAMVA</name>
<evidence type="ECO:0000259" key="12">
    <source>
        <dbReference type="PROSITE" id="PS50261"/>
    </source>
</evidence>
<keyword evidence="8" id="KW-0675">Receptor</keyword>
<comment type="similarity">
    <text evidence="2">Belongs to the G-protein coupled receptor 2 family.</text>
</comment>
<dbReference type="STRING" id="947166.A0A1D1VYY1"/>
<keyword evidence="5 10" id="KW-1133">Transmembrane helix</keyword>
<gene>
    <name evidence="13" type="primary">RvY_16305-1</name>
    <name evidence="13" type="synonym">RvY_16305.1</name>
    <name evidence="13" type="ORF">RvY_16305</name>
</gene>
<keyword evidence="9" id="KW-0807">Transducer</keyword>
<feature type="transmembrane region" description="Helical" evidence="10">
    <location>
        <begin position="349"/>
        <end position="365"/>
    </location>
</feature>
<feature type="transmembrane region" description="Helical" evidence="10">
    <location>
        <begin position="211"/>
        <end position="231"/>
    </location>
</feature>
<dbReference type="GO" id="GO:0007188">
    <property type="term" value="P:adenylate cyclase-modulating G protein-coupled receptor signaling pathway"/>
    <property type="evidence" value="ECO:0007669"/>
    <property type="project" value="TreeGrafter"/>
</dbReference>
<evidence type="ECO:0000256" key="1">
    <source>
        <dbReference type="ARBA" id="ARBA00004651"/>
    </source>
</evidence>
<evidence type="ECO:0000313" key="14">
    <source>
        <dbReference type="Proteomes" id="UP000186922"/>
    </source>
</evidence>
<evidence type="ECO:0000256" key="3">
    <source>
        <dbReference type="ARBA" id="ARBA00022475"/>
    </source>
</evidence>
<evidence type="ECO:0000256" key="5">
    <source>
        <dbReference type="ARBA" id="ARBA00022989"/>
    </source>
</evidence>
<dbReference type="GO" id="GO:0017046">
    <property type="term" value="F:peptide hormone binding"/>
    <property type="evidence" value="ECO:0007669"/>
    <property type="project" value="TreeGrafter"/>
</dbReference>
<accession>A0A1D1VYY1</accession>
<evidence type="ECO:0000256" key="8">
    <source>
        <dbReference type="ARBA" id="ARBA00023170"/>
    </source>
</evidence>
<dbReference type="PROSITE" id="PS50227">
    <property type="entry name" value="G_PROTEIN_RECEP_F2_3"/>
    <property type="match status" value="1"/>
</dbReference>
<keyword evidence="7 10" id="KW-0472">Membrane</keyword>
<dbReference type="InterPro" id="IPR001879">
    <property type="entry name" value="GPCR_2_extracellular_dom"/>
</dbReference>
<feature type="transmembrane region" description="Helical" evidence="10">
    <location>
        <begin position="293"/>
        <end position="317"/>
    </location>
</feature>
<dbReference type="InterPro" id="IPR017981">
    <property type="entry name" value="GPCR_2-like_7TM"/>
</dbReference>
<keyword evidence="14" id="KW-1185">Reference proteome</keyword>
<evidence type="ECO:0000256" key="7">
    <source>
        <dbReference type="ARBA" id="ARBA00023136"/>
    </source>
</evidence>
<feature type="transmembrane region" description="Helical" evidence="10">
    <location>
        <begin position="170"/>
        <end position="191"/>
    </location>
</feature>
<dbReference type="SUPFAM" id="SSF81321">
    <property type="entry name" value="Family A G protein-coupled receptor-like"/>
    <property type="match status" value="1"/>
</dbReference>
<evidence type="ECO:0000259" key="11">
    <source>
        <dbReference type="PROSITE" id="PS50227"/>
    </source>
</evidence>
<dbReference type="PANTHER" id="PTHR45620">
    <property type="entry name" value="PDF RECEPTOR-LIKE PROTEIN-RELATED"/>
    <property type="match status" value="1"/>
</dbReference>
<dbReference type="InterPro" id="IPR000832">
    <property type="entry name" value="GPCR_2_secretin-like"/>
</dbReference>
<feature type="transmembrane region" description="Helical" evidence="10">
    <location>
        <begin position="377"/>
        <end position="399"/>
    </location>
</feature>
<feature type="transmembrane region" description="Helical" evidence="10">
    <location>
        <begin position="137"/>
        <end position="158"/>
    </location>
</feature>
<dbReference type="GO" id="GO:0007166">
    <property type="term" value="P:cell surface receptor signaling pathway"/>
    <property type="evidence" value="ECO:0007669"/>
    <property type="project" value="InterPro"/>
</dbReference>
<dbReference type="PANTHER" id="PTHR45620:SF15">
    <property type="entry name" value="DIURETIC HORMONE 44 RECEPTOR 1-RELATED"/>
    <property type="match status" value="1"/>
</dbReference>
<evidence type="ECO:0000256" key="10">
    <source>
        <dbReference type="SAM" id="Phobius"/>
    </source>
</evidence>
<evidence type="ECO:0000313" key="13">
    <source>
        <dbReference type="EMBL" id="GAV06291.1"/>
    </source>
</evidence>
<dbReference type="Pfam" id="PF02793">
    <property type="entry name" value="HRM"/>
    <property type="match status" value="1"/>
</dbReference>
<dbReference type="EMBL" id="BDGG01000013">
    <property type="protein sequence ID" value="GAV06291.1"/>
    <property type="molecule type" value="Genomic_DNA"/>
</dbReference>
<dbReference type="GO" id="GO:0005886">
    <property type="term" value="C:plasma membrane"/>
    <property type="evidence" value="ECO:0007669"/>
    <property type="project" value="UniProtKB-SubCell"/>
</dbReference>
<dbReference type="PROSITE" id="PS50261">
    <property type="entry name" value="G_PROTEIN_RECEP_F2_4"/>
    <property type="match status" value="1"/>
</dbReference>
<dbReference type="PRINTS" id="PR00249">
    <property type="entry name" value="GPCRSECRETIN"/>
</dbReference>
<dbReference type="GO" id="GO:0008528">
    <property type="term" value="F:G protein-coupled peptide receptor activity"/>
    <property type="evidence" value="ECO:0007669"/>
    <property type="project" value="TreeGrafter"/>
</dbReference>
<dbReference type="Proteomes" id="UP000186922">
    <property type="component" value="Unassembled WGS sequence"/>
</dbReference>
<feature type="transmembrane region" description="Helical" evidence="10">
    <location>
        <begin position="252"/>
        <end position="273"/>
    </location>
</feature>
<keyword evidence="6" id="KW-0297">G-protein coupled receptor</keyword>
<dbReference type="OrthoDB" id="6022368at2759"/>
<evidence type="ECO:0000256" key="9">
    <source>
        <dbReference type="ARBA" id="ARBA00023224"/>
    </source>
</evidence>
<evidence type="ECO:0008006" key="15">
    <source>
        <dbReference type="Google" id="ProtNLM"/>
    </source>
</evidence>
<keyword evidence="3" id="KW-1003">Cell membrane</keyword>
<comment type="caution">
    <text evidence="13">The sequence shown here is derived from an EMBL/GenBank/DDBJ whole genome shotgun (WGS) entry which is preliminary data.</text>
</comment>
<proteinExistence type="inferred from homology"/>
<dbReference type="AlphaFoldDB" id="A0A1D1VYY1"/>